<evidence type="ECO:0000259" key="3">
    <source>
        <dbReference type="PROSITE" id="PS50146"/>
    </source>
</evidence>
<organism evidence="4 5">
    <name type="scientific">Trueperella pecoris</name>
    <dbReference type="NCBI Taxonomy" id="2733571"/>
    <lineage>
        <taxon>Bacteria</taxon>
        <taxon>Bacillati</taxon>
        <taxon>Actinomycetota</taxon>
        <taxon>Actinomycetes</taxon>
        <taxon>Actinomycetales</taxon>
        <taxon>Actinomycetaceae</taxon>
        <taxon>Trueperella</taxon>
    </lineage>
</organism>
<protein>
    <submittedName>
        <fullName evidence="4">NAD(+)/NADH kinase</fullName>
    </submittedName>
</protein>
<dbReference type="InterPro" id="IPR050187">
    <property type="entry name" value="Lipid_Phosphate_FormReg"/>
</dbReference>
<name>A0A7M1QUV0_9ACTO</name>
<dbReference type="EMBL" id="CP063213">
    <property type="protein sequence ID" value="QOR45593.1"/>
    <property type="molecule type" value="Genomic_DNA"/>
</dbReference>
<evidence type="ECO:0000313" key="4">
    <source>
        <dbReference type="EMBL" id="QOR45593.1"/>
    </source>
</evidence>
<dbReference type="AlphaFoldDB" id="A0A7M1QUV0"/>
<dbReference type="SUPFAM" id="SSF111331">
    <property type="entry name" value="NAD kinase/diacylglycerol kinase-like"/>
    <property type="match status" value="1"/>
</dbReference>
<dbReference type="Pfam" id="PF00781">
    <property type="entry name" value="DAGK_cat"/>
    <property type="match status" value="1"/>
</dbReference>
<dbReference type="Proteomes" id="UP000595053">
    <property type="component" value="Chromosome"/>
</dbReference>
<dbReference type="Gene3D" id="2.60.200.40">
    <property type="match status" value="1"/>
</dbReference>
<keyword evidence="4" id="KW-0808">Transferase</keyword>
<dbReference type="GO" id="GO:0016301">
    <property type="term" value="F:kinase activity"/>
    <property type="evidence" value="ECO:0007669"/>
    <property type="project" value="UniProtKB-KW"/>
</dbReference>
<dbReference type="PANTHER" id="PTHR12358:SF54">
    <property type="entry name" value="SPHINGOSINE KINASE RELATED PROTEIN"/>
    <property type="match status" value="1"/>
</dbReference>
<dbReference type="Gene3D" id="3.40.50.10330">
    <property type="entry name" value="Probable inorganic polyphosphate/atp-NAD kinase, domain 1"/>
    <property type="match status" value="1"/>
</dbReference>
<accession>A0A7M1QUV0</accession>
<reference evidence="4 5" key="1">
    <citation type="submission" date="2020-10" db="EMBL/GenBank/DDBJ databases">
        <title>Trueperella pecoris sp. nov. isolated from bovine and porcine specimens.</title>
        <authorList>
            <person name="Schoenecker L."/>
            <person name="Schnydrig P."/>
            <person name="Brodard I."/>
            <person name="Thomann A."/>
            <person name="Hemphill A."/>
            <person name="Rodriguez-Campos S."/>
            <person name="Perreten V."/>
            <person name="Jores J."/>
            <person name="Kittl S."/>
        </authorList>
    </citation>
    <scope>NUCLEOTIDE SEQUENCE [LARGE SCALE GENOMIC DNA]</scope>
    <source>
        <strain evidence="4 5">15A0121</strain>
    </source>
</reference>
<dbReference type="PROSITE" id="PS50146">
    <property type="entry name" value="DAGK"/>
    <property type="match status" value="1"/>
</dbReference>
<gene>
    <name evidence="4" type="ORF">INS88_10150</name>
</gene>
<dbReference type="InterPro" id="IPR016064">
    <property type="entry name" value="NAD/diacylglycerol_kinase_sf"/>
</dbReference>
<sequence>MDWGIVIGLVGVATAVLALWSTARVNSRVDRLSRLIDENVANISEIRALIAEQRDDLDEHGEALAEIAGGVEEPSGPPVVIYNPTKKADFDYLKMLLARVAADVGLATPKWIETTADDPGFGQARHALDMGASVVIAAGGDGTVRNIAQVLAGTGTPLGLLPVGTGNLLARNLSLPFNSPRRMATIALTGRDSTIDVGWLEIPDDDAAGHIQPAGQARSAGRAQPAAQLPADVEPAKPGRYAFLVVSGLGFDADIMAAADEESALKSKIGWLVYVKAALPHLLSAKMRARITTGRGGAPVEVEARSVMLLNCGELVGGLVLDPHAKPDDGWLELAVLDTRRGLIGWGDVARQVGLNGLGLKAVSIPGIEASGDIDVHRISSATIVAQTPQLVQVDGDVIGLSTTISGFIEEGALRVRTA</sequence>
<evidence type="ECO:0000313" key="5">
    <source>
        <dbReference type="Proteomes" id="UP000595053"/>
    </source>
</evidence>
<keyword evidence="4" id="KW-0418">Kinase</keyword>
<dbReference type="InterPro" id="IPR001206">
    <property type="entry name" value="Diacylglycerol_kinase_cat_dom"/>
</dbReference>
<dbReference type="PANTHER" id="PTHR12358">
    <property type="entry name" value="SPHINGOSINE KINASE"/>
    <property type="match status" value="1"/>
</dbReference>
<comment type="similarity">
    <text evidence="2">Belongs to the diacylglycerol/lipid kinase family.</text>
</comment>
<comment type="cofactor">
    <cofactor evidence="1">
        <name>Mg(2+)</name>
        <dbReference type="ChEBI" id="CHEBI:18420"/>
    </cofactor>
</comment>
<dbReference type="RefSeq" id="WP_193326719.1">
    <property type="nucleotide sequence ID" value="NZ_CP053291.1"/>
</dbReference>
<evidence type="ECO:0000256" key="2">
    <source>
        <dbReference type="ARBA" id="ARBA00005983"/>
    </source>
</evidence>
<dbReference type="InterPro" id="IPR017438">
    <property type="entry name" value="ATP-NAD_kinase_N"/>
</dbReference>
<proteinExistence type="inferred from homology"/>
<evidence type="ECO:0000256" key="1">
    <source>
        <dbReference type="ARBA" id="ARBA00001946"/>
    </source>
</evidence>
<keyword evidence="5" id="KW-1185">Reference proteome</keyword>
<feature type="domain" description="DAGKc" evidence="3">
    <location>
        <begin position="73"/>
        <end position="204"/>
    </location>
</feature>